<accession>A0ABD3V4L3</accession>
<reference evidence="2 3" key="1">
    <citation type="submission" date="2024-11" db="EMBL/GenBank/DDBJ databases">
        <title>Chromosome-level genome assembly of the freshwater bivalve Anodonta woodiana.</title>
        <authorList>
            <person name="Chen X."/>
        </authorList>
    </citation>
    <scope>NUCLEOTIDE SEQUENCE [LARGE SCALE GENOMIC DNA]</scope>
    <source>
        <strain evidence="2">MN2024</strain>
        <tissue evidence="2">Gills</tissue>
    </source>
</reference>
<evidence type="ECO:0000313" key="2">
    <source>
        <dbReference type="EMBL" id="KAL3855728.1"/>
    </source>
</evidence>
<sequence length="114" mass="12792">MKLVIILAALIAVSYQQTHSTGPTHEPGESASLFFHYDYVSHKMSLRYGHTCYIFTLTDQQRLDVHNDAGMKALELTLLPLIDSGHKTLVQKSDLSAELQRACGRTSTQFYTMS</sequence>
<dbReference type="AlphaFoldDB" id="A0ABD3V4L3"/>
<keyword evidence="1" id="KW-0732">Signal</keyword>
<feature type="signal peptide" evidence="1">
    <location>
        <begin position="1"/>
        <end position="20"/>
    </location>
</feature>
<evidence type="ECO:0000313" key="3">
    <source>
        <dbReference type="Proteomes" id="UP001634394"/>
    </source>
</evidence>
<comment type="caution">
    <text evidence="2">The sequence shown here is derived from an EMBL/GenBank/DDBJ whole genome shotgun (WGS) entry which is preliminary data.</text>
</comment>
<organism evidence="2 3">
    <name type="scientific">Sinanodonta woodiana</name>
    <name type="common">Chinese pond mussel</name>
    <name type="synonym">Anodonta woodiana</name>
    <dbReference type="NCBI Taxonomy" id="1069815"/>
    <lineage>
        <taxon>Eukaryota</taxon>
        <taxon>Metazoa</taxon>
        <taxon>Spiralia</taxon>
        <taxon>Lophotrochozoa</taxon>
        <taxon>Mollusca</taxon>
        <taxon>Bivalvia</taxon>
        <taxon>Autobranchia</taxon>
        <taxon>Heteroconchia</taxon>
        <taxon>Palaeoheterodonta</taxon>
        <taxon>Unionida</taxon>
        <taxon>Unionoidea</taxon>
        <taxon>Unionidae</taxon>
        <taxon>Unioninae</taxon>
        <taxon>Sinanodonta</taxon>
    </lineage>
</organism>
<gene>
    <name evidence="2" type="ORF">ACJMK2_014933</name>
</gene>
<proteinExistence type="predicted"/>
<name>A0ABD3V4L3_SINWO</name>
<evidence type="ECO:0000256" key="1">
    <source>
        <dbReference type="SAM" id="SignalP"/>
    </source>
</evidence>
<feature type="chain" id="PRO_5044786741" evidence="1">
    <location>
        <begin position="21"/>
        <end position="114"/>
    </location>
</feature>
<keyword evidence="3" id="KW-1185">Reference proteome</keyword>
<protein>
    <submittedName>
        <fullName evidence="2">Uncharacterized protein</fullName>
    </submittedName>
</protein>
<dbReference type="EMBL" id="JBJQND010000014">
    <property type="protein sequence ID" value="KAL3855728.1"/>
    <property type="molecule type" value="Genomic_DNA"/>
</dbReference>
<dbReference type="Proteomes" id="UP001634394">
    <property type="component" value="Unassembled WGS sequence"/>
</dbReference>